<dbReference type="EMBL" id="CH476735">
    <property type="protein sequence ID" value="EIE80974.1"/>
    <property type="molecule type" value="Genomic_DNA"/>
</dbReference>
<dbReference type="VEuPathDB" id="FungiDB:RO3G_05679"/>
<proteinExistence type="predicted"/>
<reference evidence="2 3" key="1">
    <citation type="journal article" date="2009" name="PLoS Genet.">
        <title>Genomic analysis of the basal lineage fungus Rhizopus oryzae reveals a whole-genome duplication.</title>
        <authorList>
            <person name="Ma L.-J."/>
            <person name="Ibrahim A.S."/>
            <person name="Skory C."/>
            <person name="Grabherr M.G."/>
            <person name="Burger G."/>
            <person name="Butler M."/>
            <person name="Elias M."/>
            <person name="Idnurm A."/>
            <person name="Lang B.F."/>
            <person name="Sone T."/>
            <person name="Abe A."/>
            <person name="Calvo S.E."/>
            <person name="Corrochano L.M."/>
            <person name="Engels R."/>
            <person name="Fu J."/>
            <person name="Hansberg W."/>
            <person name="Kim J.-M."/>
            <person name="Kodira C.D."/>
            <person name="Koehrsen M.J."/>
            <person name="Liu B."/>
            <person name="Miranda-Saavedra D."/>
            <person name="O'Leary S."/>
            <person name="Ortiz-Castellanos L."/>
            <person name="Poulter R."/>
            <person name="Rodriguez-Romero J."/>
            <person name="Ruiz-Herrera J."/>
            <person name="Shen Y.-Q."/>
            <person name="Zeng Q."/>
            <person name="Galagan J."/>
            <person name="Birren B.W."/>
            <person name="Cuomo C.A."/>
            <person name="Wickes B.L."/>
        </authorList>
    </citation>
    <scope>NUCLEOTIDE SEQUENCE [LARGE SCALE GENOMIC DNA]</scope>
    <source>
        <strain evidence="3">RA 99-880 / ATCC MYA-4621 / FGSC 9543 / NRRL 43880</strain>
    </source>
</reference>
<dbReference type="Proteomes" id="UP000009138">
    <property type="component" value="Unassembled WGS sequence"/>
</dbReference>
<dbReference type="AlphaFoldDB" id="I1BXP4"/>
<dbReference type="InParanoid" id="I1BXP4"/>
<gene>
    <name evidence="2" type="ORF">RO3G_05679</name>
</gene>
<name>I1BXP4_RHIO9</name>
<protein>
    <submittedName>
        <fullName evidence="2">Uncharacterized protein</fullName>
    </submittedName>
</protein>
<dbReference type="OMA" id="SARSKMH"/>
<sequence length="149" mass="16982">MVKFFAYLSVFAATIFCITSAAKLNQRAIYNMMNDRAAKDQYHVAVSNEYSARDEATVAFQSPKAYPRALKRVGDKTMEVEEWILSESPQYLSEAQTSIKRDRHFYASRMFSLRHSVHGKVHKSKDHKKILHATATQASFATPPPPQKI</sequence>
<feature type="chain" id="PRO_5003637788" evidence="1">
    <location>
        <begin position="22"/>
        <end position="149"/>
    </location>
</feature>
<organism evidence="2 3">
    <name type="scientific">Rhizopus delemar (strain RA 99-880 / ATCC MYA-4621 / FGSC 9543 / NRRL 43880)</name>
    <name type="common">Mucormycosis agent</name>
    <name type="synonym">Rhizopus arrhizus var. delemar</name>
    <dbReference type="NCBI Taxonomy" id="246409"/>
    <lineage>
        <taxon>Eukaryota</taxon>
        <taxon>Fungi</taxon>
        <taxon>Fungi incertae sedis</taxon>
        <taxon>Mucoromycota</taxon>
        <taxon>Mucoromycotina</taxon>
        <taxon>Mucoromycetes</taxon>
        <taxon>Mucorales</taxon>
        <taxon>Mucorineae</taxon>
        <taxon>Rhizopodaceae</taxon>
        <taxon>Rhizopus</taxon>
    </lineage>
</organism>
<evidence type="ECO:0000313" key="2">
    <source>
        <dbReference type="EMBL" id="EIE80974.1"/>
    </source>
</evidence>
<dbReference type="GeneID" id="93612650"/>
<keyword evidence="3" id="KW-1185">Reference proteome</keyword>
<dbReference type="RefSeq" id="XP_067516370.1">
    <property type="nucleotide sequence ID" value="XM_067660269.1"/>
</dbReference>
<evidence type="ECO:0000313" key="3">
    <source>
        <dbReference type="Proteomes" id="UP000009138"/>
    </source>
</evidence>
<accession>I1BXP4</accession>
<dbReference type="OrthoDB" id="10274103at2759"/>
<evidence type="ECO:0000256" key="1">
    <source>
        <dbReference type="SAM" id="SignalP"/>
    </source>
</evidence>
<keyword evidence="1" id="KW-0732">Signal</keyword>
<feature type="signal peptide" evidence="1">
    <location>
        <begin position="1"/>
        <end position="21"/>
    </location>
</feature>